<keyword evidence="3" id="KW-0227">DNA damage</keyword>
<evidence type="ECO:0000259" key="5">
    <source>
        <dbReference type="SMART" id="SM00478"/>
    </source>
</evidence>
<dbReference type="Gene3D" id="1.10.340.30">
    <property type="entry name" value="Hypothetical protein, domain 2"/>
    <property type="match status" value="1"/>
</dbReference>
<dbReference type="AlphaFoldDB" id="A0A8H9IYN7"/>
<evidence type="ECO:0000256" key="4">
    <source>
        <dbReference type="ARBA" id="ARBA00023204"/>
    </source>
</evidence>
<dbReference type="GO" id="GO:0006307">
    <property type="term" value="P:DNA alkylation repair"/>
    <property type="evidence" value="ECO:0007669"/>
    <property type="project" value="TreeGrafter"/>
</dbReference>
<protein>
    <recommendedName>
        <fullName evidence="2">DNA-3-methyladenine glycosylase II</fullName>
        <ecNumber evidence="2">3.2.2.21</ecNumber>
    </recommendedName>
</protein>
<comment type="catalytic activity">
    <reaction evidence="1">
        <text>Hydrolysis of alkylated DNA, releasing 3-methyladenine, 3-methylguanine, 7-methylguanine and 7-methyladenine.</text>
        <dbReference type="EC" id="3.2.2.21"/>
    </reaction>
</comment>
<dbReference type="EC" id="3.2.2.21" evidence="2"/>
<dbReference type="Pfam" id="PF00730">
    <property type="entry name" value="HhH-GPD"/>
    <property type="match status" value="1"/>
</dbReference>
<dbReference type="GO" id="GO:0032131">
    <property type="term" value="F:alkylated DNA binding"/>
    <property type="evidence" value="ECO:0007669"/>
    <property type="project" value="TreeGrafter"/>
</dbReference>
<organism evidence="6 7">
    <name type="scientific">Amycolatopsis bartoniae</name>
    <dbReference type="NCBI Taxonomy" id="941986"/>
    <lineage>
        <taxon>Bacteria</taxon>
        <taxon>Bacillati</taxon>
        <taxon>Actinomycetota</taxon>
        <taxon>Actinomycetes</taxon>
        <taxon>Pseudonocardiales</taxon>
        <taxon>Pseudonocardiaceae</taxon>
        <taxon>Amycolatopsis</taxon>
    </lineage>
</organism>
<sequence>MTSTLHRPAELRADGPFELAASARFLEGFTPAARADAAREPDVLRLAFPVEGSWQHAGVLIRQRAPGVVTISVEAGGDVAEQAVRQVRRILSLDLPGEGFAAVGEADPVVGRLQARYPGLRPVLFHSPYEAACWAVIAARIRVIQAASIKRRIAQRYGEPVEVAGQQLASFPSPEALLSIDEPLGLPEIKRERLRSVARAASEGLLDAEELRALDPENALRRLQRLPGIGPFSAELILIRGAGQPDLFPANETRLHEEMRELYKMPDATAAELAAVAGQWKPYRSWVALLLRTHREARTS</sequence>
<evidence type="ECO:0000256" key="3">
    <source>
        <dbReference type="ARBA" id="ARBA00022763"/>
    </source>
</evidence>
<dbReference type="GO" id="GO:0005737">
    <property type="term" value="C:cytoplasm"/>
    <property type="evidence" value="ECO:0007669"/>
    <property type="project" value="TreeGrafter"/>
</dbReference>
<reference evidence="6" key="2">
    <citation type="submission" date="2020-09" db="EMBL/GenBank/DDBJ databases">
        <authorList>
            <person name="Sun Q."/>
            <person name="Zhou Y."/>
        </authorList>
    </citation>
    <scope>NUCLEOTIDE SEQUENCE</scope>
    <source>
        <strain evidence="6">CGMCC 4.7679</strain>
    </source>
</reference>
<keyword evidence="7" id="KW-1185">Reference proteome</keyword>
<dbReference type="GO" id="GO:0006285">
    <property type="term" value="P:base-excision repair, AP site formation"/>
    <property type="evidence" value="ECO:0007669"/>
    <property type="project" value="TreeGrafter"/>
</dbReference>
<dbReference type="Gene3D" id="1.10.1670.40">
    <property type="match status" value="1"/>
</dbReference>
<dbReference type="OrthoDB" id="9811249at2"/>
<dbReference type="InterPro" id="IPR011257">
    <property type="entry name" value="DNA_glycosylase"/>
</dbReference>
<evidence type="ECO:0000256" key="2">
    <source>
        <dbReference type="ARBA" id="ARBA00012000"/>
    </source>
</evidence>
<dbReference type="PANTHER" id="PTHR43003">
    <property type="entry name" value="DNA-3-METHYLADENINE GLYCOSYLASE"/>
    <property type="match status" value="1"/>
</dbReference>
<dbReference type="InterPro" id="IPR003265">
    <property type="entry name" value="HhH-GPD_domain"/>
</dbReference>
<name>A0A8H9IYN7_9PSEU</name>
<dbReference type="Proteomes" id="UP000658656">
    <property type="component" value="Unassembled WGS sequence"/>
</dbReference>
<dbReference type="EMBL" id="BNAV01000002">
    <property type="protein sequence ID" value="GHF47759.1"/>
    <property type="molecule type" value="Genomic_DNA"/>
</dbReference>
<accession>A0A8H9IYN7</accession>
<dbReference type="PANTHER" id="PTHR43003:SF13">
    <property type="entry name" value="DNA-3-METHYLADENINE GLYCOSYLASE 2"/>
    <property type="match status" value="1"/>
</dbReference>
<proteinExistence type="predicted"/>
<gene>
    <name evidence="6" type="primary">alkA</name>
    <name evidence="6" type="ORF">GCM10017566_21260</name>
</gene>
<dbReference type="GO" id="GO:0008725">
    <property type="term" value="F:DNA-3-methyladenine glycosylase activity"/>
    <property type="evidence" value="ECO:0007669"/>
    <property type="project" value="TreeGrafter"/>
</dbReference>
<evidence type="ECO:0000313" key="6">
    <source>
        <dbReference type="EMBL" id="GHF47759.1"/>
    </source>
</evidence>
<evidence type="ECO:0000313" key="7">
    <source>
        <dbReference type="Proteomes" id="UP000658656"/>
    </source>
</evidence>
<dbReference type="InterPro" id="IPR051912">
    <property type="entry name" value="Alkylbase_DNA_Glycosylase/TA"/>
</dbReference>
<dbReference type="GO" id="GO:0032993">
    <property type="term" value="C:protein-DNA complex"/>
    <property type="evidence" value="ECO:0007669"/>
    <property type="project" value="TreeGrafter"/>
</dbReference>
<dbReference type="SMART" id="SM00478">
    <property type="entry name" value="ENDO3c"/>
    <property type="match status" value="1"/>
</dbReference>
<dbReference type="SUPFAM" id="SSF48150">
    <property type="entry name" value="DNA-glycosylase"/>
    <property type="match status" value="1"/>
</dbReference>
<dbReference type="GO" id="GO:0043916">
    <property type="term" value="F:DNA-7-methylguanine glycosylase activity"/>
    <property type="evidence" value="ECO:0007669"/>
    <property type="project" value="TreeGrafter"/>
</dbReference>
<comment type="caution">
    <text evidence="6">The sequence shown here is derived from an EMBL/GenBank/DDBJ whole genome shotgun (WGS) entry which is preliminary data.</text>
</comment>
<keyword evidence="4" id="KW-0234">DNA repair</keyword>
<feature type="domain" description="HhH-GPD" evidence="5">
    <location>
        <begin position="137"/>
        <end position="296"/>
    </location>
</feature>
<reference evidence="6" key="1">
    <citation type="journal article" date="2014" name="Int. J. Syst. Evol. Microbiol.">
        <title>Complete genome sequence of Corynebacterium casei LMG S-19264T (=DSM 44701T), isolated from a smear-ripened cheese.</title>
        <authorList>
            <consortium name="US DOE Joint Genome Institute (JGI-PGF)"/>
            <person name="Walter F."/>
            <person name="Albersmeier A."/>
            <person name="Kalinowski J."/>
            <person name="Ruckert C."/>
        </authorList>
    </citation>
    <scope>NUCLEOTIDE SEQUENCE</scope>
    <source>
        <strain evidence="6">CGMCC 4.7679</strain>
    </source>
</reference>
<dbReference type="RefSeq" id="WP_145937397.1">
    <property type="nucleotide sequence ID" value="NZ_BNAV01000002.1"/>
</dbReference>
<evidence type="ECO:0000256" key="1">
    <source>
        <dbReference type="ARBA" id="ARBA00000086"/>
    </source>
</evidence>